<name>A0ABY8J2V7_9BACI</name>
<sequence length="209" mass="23955">MKPYRKPVHSKDELYSLQGKPGKIAEHKVIHYIDELSKQFLSYSPFVVVSTSNAKGECDNSPRGDAAGFTQVLDEQHLLIPERMGNKRVDSMRNILENPHIGLLYIIPGLEETLRINGKATIIKDENLLKKHEVKGRAPKVEIVVEVNECFIHCAKAFKRSKLWEPEQWPERNTLPSPAKMMAAHAKLDSHDQEKVEVSLNESYRERLY</sequence>
<dbReference type="Gene3D" id="2.30.110.10">
    <property type="entry name" value="Electron Transport, Fmn-binding Protein, Chain A"/>
    <property type="match status" value="1"/>
</dbReference>
<keyword evidence="4" id="KW-1185">Reference proteome</keyword>
<reference evidence="3 4" key="1">
    <citation type="submission" date="2023-04" db="EMBL/GenBank/DDBJ databases">
        <title>Genome sequence of Halobacillus naozhouensis KACC 21980.</title>
        <authorList>
            <person name="Kim S."/>
            <person name="Heo J."/>
            <person name="Kwon S.-W."/>
        </authorList>
    </citation>
    <scope>NUCLEOTIDE SEQUENCE [LARGE SCALE GENOMIC DNA]</scope>
    <source>
        <strain evidence="3 4">KCTC 13234</strain>
    </source>
</reference>
<dbReference type="RefSeq" id="WP_283077200.1">
    <property type="nucleotide sequence ID" value="NZ_CP121671.1"/>
</dbReference>
<protein>
    <submittedName>
        <fullName evidence="3">Pyridoxamine 5'-phosphate oxidase family protein</fullName>
    </submittedName>
</protein>
<evidence type="ECO:0000259" key="2">
    <source>
        <dbReference type="Pfam" id="PF01243"/>
    </source>
</evidence>
<dbReference type="Pfam" id="PF01243">
    <property type="entry name" value="PNPOx_N"/>
    <property type="match status" value="1"/>
</dbReference>
<evidence type="ECO:0000256" key="1">
    <source>
        <dbReference type="SAM" id="MobiDB-lite"/>
    </source>
</evidence>
<dbReference type="InterPro" id="IPR011576">
    <property type="entry name" value="Pyridox_Oxase_N"/>
</dbReference>
<feature type="region of interest" description="Disordered" evidence="1">
    <location>
        <begin position="186"/>
        <end position="209"/>
    </location>
</feature>
<dbReference type="PANTHER" id="PTHR42815">
    <property type="entry name" value="FAD-BINDING, PUTATIVE (AFU_ORTHOLOGUE AFUA_6G07600)-RELATED"/>
    <property type="match status" value="1"/>
</dbReference>
<feature type="domain" description="Pyridoxamine 5'-phosphate oxidase N-terminal" evidence="2">
    <location>
        <begin position="35"/>
        <end position="152"/>
    </location>
</feature>
<evidence type="ECO:0000313" key="4">
    <source>
        <dbReference type="Proteomes" id="UP001221597"/>
    </source>
</evidence>
<dbReference type="EMBL" id="CP121671">
    <property type="protein sequence ID" value="WFT75231.1"/>
    <property type="molecule type" value="Genomic_DNA"/>
</dbReference>
<accession>A0ABY8J2V7</accession>
<gene>
    <name evidence="3" type="ORF">P9989_02130</name>
</gene>
<dbReference type="Proteomes" id="UP001221597">
    <property type="component" value="Chromosome"/>
</dbReference>
<proteinExistence type="predicted"/>
<dbReference type="InterPro" id="IPR024029">
    <property type="entry name" value="Pyridox_Oxase_FMN-dep"/>
</dbReference>
<dbReference type="SUPFAM" id="SSF50475">
    <property type="entry name" value="FMN-binding split barrel"/>
    <property type="match status" value="1"/>
</dbReference>
<dbReference type="PANTHER" id="PTHR42815:SF2">
    <property type="entry name" value="FAD-BINDING, PUTATIVE (AFU_ORTHOLOGUE AFUA_6G07600)-RELATED"/>
    <property type="match status" value="1"/>
</dbReference>
<evidence type="ECO:0000313" key="3">
    <source>
        <dbReference type="EMBL" id="WFT75231.1"/>
    </source>
</evidence>
<organism evidence="3 4">
    <name type="scientific">Halobacillus naozhouensis</name>
    <dbReference type="NCBI Taxonomy" id="554880"/>
    <lineage>
        <taxon>Bacteria</taxon>
        <taxon>Bacillati</taxon>
        <taxon>Bacillota</taxon>
        <taxon>Bacilli</taxon>
        <taxon>Bacillales</taxon>
        <taxon>Bacillaceae</taxon>
        <taxon>Halobacillus</taxon>
    </lineage>
</organism>
<dbReference type="InterPro" id="IPR012349">
    <property type="entry name" value="Split_barrel_FMN-bd"/>
</dbReference>
<dbReference type="NCBIfam" id="TIGR04025">
    <property type="entry name" value="PPOX_FMN_DR2398"/>
    <property type="match status" value="1"/>
</dbReference>